<evidence type="ECO:0000313" key="1">
    <source>
        <dbReference type="EMBL" id="KAI5325108.1"/>
    </source>
</evidence>
<dbReference type="AlphaFoldDB" id="A0AAD4VIR2"/>
<proteinExistence type="predicted"/>
<accession>A0AAD4VIR2</accession>
<gene>
    <name evidence="1" type="ORF">L3X38_034182</name>
</gene>
<name>A0AAD4VIR2_PRUDU</name>
<reference evidence="1 2" key="1">
    <citation type="journal article" date="2022" name="G3 (Bethesda)">
        <title>Whole-genome sequence and methylome profiling of the almond [Prunus dulcis (Mill.) D.A. Webb] cultivar 'Nonpareil'.</title>
        <authorList>
            <person name="D'Amico-Willman K.M."/>
            <person name="Ouma W.Z."/>
            <person name="Meulia T."/>
            <person name="Sideli G.M."/>
            <person name="Gradziel T.M."/>
            <person name="Fresnedo-Ramirez J."/>
        </authorList>
    </citation>
    <scope>NUCLEOTIDE SEQUENCE [LARGE SCALE GENOMIC DNA]</scope>
    <source>
        <strain evidence="1">Clone GOH B32 T37-40</strain>
    </source>
</reference>
<comment type="caution">
    <text evidence="1">The sequence shown here is derived from an EMBL/GenBank/DDBJ whole genome shotgun (WGS) entry which is preliminary data.</text>
</comment>
<dbReference type="Proteomes" id="UP001054821">
    <property type="component" value="Chromosome 6"/>
</dbReference>
<organism evidence="1 2">
    <name type="scientific">Prunus dulcis</name>
    <name type="common">Almond</name>
    <name type="synonym">Amygdalus dulcis</name>
    <dbReference type="NCBI Taxonomy" id="3755"/>
    <lineage>
        <taxon>Eukaryota</taxon>
        <taxon>Viridiplantae</taxon>
        <taxon>Streptophyta</taxon>
        <taxon>Embryophyta</taxon>
        <taxon>Tracheophyta</taxon>
        <taxon>Spermatophyta</taxon>
        <taxon>Magnoliopsida</taxon>
        <taxon>eudicotyledons</taxon>
        <taxon>Gunneridae</taxon>
        <taxon>Pentapetalae</taxon>
        <taxon>rosids</taxon>
        <taxon>fabids</taxon>
        <taxon>Rosales</taxon>
        <taxon>Rosaceae</taxon>
        <taxon>Amygdaloideae</taxon>
        <taxon>Amygdaleae</taxon>
        <taxon>Prunus</taxon>
    </lineage>
</organism>
<sequence length="76" mass="7775">MAGVGVSVGDGGKRDGKEESMLVGGEEGMLVGGVEGDVLVSGVACVSGLDKYGKGEERLERRFRVLTKTSVGSDTI</sequence>
<evidence type="ECO:0000313" key="2">
    <source>
        <dbReference type="Proteomes" id="UP001054821"/>
    </source>
</evidence>
<keyword evidence="2" id="KW-1185">Reference proteome</keyword>
<protein>
    <submittedName>
        <fullName evidence="1">Uncharacterized protein</fullName>
    </submittedName>
</protein>
<dbReference type="EMBL" id="JAJFAZ020000006">
    <property type="protein sequence ID" value="KAI5325108.1"/>
    <property type="molecule type" value="Genomic_DNA"/>
</dbReference>